<feature type="domain" description="VWFA" evidence="2">
    <location>
        <begin position="29"/>
        <end position="215"/>
    </location>
</feature>
<organism evidence="3 4">
    <name type="scientific">Streptomyces phyllanthi</name>
    <dbReference type="NCBI Taxonomy" id="1803180"/>
    <lineage>
        <taxon>Bacteria</taxon>
        <taxon>Bacillati</taxon>
        <taxon>Actinomycetota</taxon>
        <taxon>Actinomycetes</taxon>
        <taxon>Kitasatosporales</taxon>
        <taxon>Streptomycetaceae</taxon>
        <taxon>Streptomyces</taxon>
    </lineage>
</organism>
<dbReference type="EMBL" id="VJZE01000243">
    <property type="protein sequence ID" value="MPY43630.1"/>
    <property type="molecule type" value="Genomic_DNA"/>
</dbReference>
<proteinExistence type="predicted"/>
<dbReference type="Gene3D" id="3.40.50.410">
    <property type="entry name" value="von Willebrand factor, type A domain"/>
    <property type="match status" value="1"/>
</dbReference>
<keyword evidence="4" id="KW-1185">Reference proteome</keyword>
<dbReference type="AlphaFoldDB" id="A0A5N8W833"/>
<dbReference type="SUPFAM" id="SSF53300">
    <property type="entry name" value="vWA-like"/>
    <property type="match status" value="1"/>
</dbReference>
<accession>A0A5N8W833</accession>
<evidence type="ECO:0000259" key="2">
    <source>
        <dbReference type="PROSITE" id="PS50234"/>
    </source>
</evidence>
<dbReference type="OrthoDB" id="4532668at2"/>
<evidence type="ECO:0000313" key="3">
    <source>
        <dbReference type="EMBL" id="MPY43630.1"/>
    </source>
</evidence>
<dbReference type="InterPro" id="IPR036465">
    <property type="entry name" value="vWFA_dom_sf"/>
</dbReference>
<comment type="caution">
    <text evidence="3">The sequence shown here is derived from an EMBL/GenBank/DDBJ whole genome shotgun (WGS) entry which is preliminary data.</text>
</comment>
<dbReference type="InterPro" id="IPR002035">
    <property type="entry name" value="VWF_A"/>
</dbReference>
<keyword evidence="1" id="KW-0175">Coiled coil</keyword>
<dbReference type="RefSeq" id="WP_152788592.1">
    <property type="nucleotide sequence ID" value="NZ_BAABEQ010000154.1"/>
</dbReference>
<evidence type="ECO:0000256" key="1">
    <source>
        <dbReference type="SAM" id="Coils"/>
    </source>
</evidence>
<evidence type="ECO:0000313" key="4">
    <source>
        <dbReference type="Proteomes" id="UP000326979"/>
    </source>
</evidence>
<name>A0A5N8W833_9ACTN</name>
<protein>
    <submittedName>
        <fullName evidence="3">VWA domain-containing protein</fullName>
    </submittedName>
</protein>
<sequence length="351" mass="38548">MVLIATCLVASGGWLYLNWLSPKFAPNYRSQFLIDTAEGTDPRGLAAITASLRKAVRNSGDRDALALRSFGGECGASDNTKQLVGFDVGNQQKITQAAARIRSGSRPTLLRGIVQAVEDFSEPFDRKARQVNRVIVVTRHGVDACDDDIAFVEREIRDRVAAAELSLQFRIIGYQVPQEERSELDRIATATKAPRPMFVKDAAELDRTLDWYSSVEPVLKGAQGIVDTLNNTVARVNTAVQAIENGRLDVADSTLSRARKEVNGTDPQFDDLTDRAKSTDARNVHDRAVRLRAKQKQVVDAASELLKAARAESPLDPHRTAFQNAAENYNDEANGMNKLLATLRGKLTKST</sequence>
<dbReference type="Proteomes" id="UP000326979">
    <property type="component" value="Unassembled WGS sequence"/>
</dbReference>
<dbReference type="PROSITE" id="PS50234">
    <property type="entry name" value="VWFA"/>
    <property type="match status" value="1"/>
</dbReference>
<feature type="coiled-coil region" evidence="1">
    <location>
        <begin position="292"/>
        <end position="346"/>
    </location>
</feature>
<gene>
    <name evidence="3" type="ORF">FNH04_28140</name>
</gene>
<reference evidence="3 4" key="1">
    <citation type="submission" date="2019-07" db="EMBL/GenBank/DDBJ databases">
        <title>New species of Amycolatopsis and Streptomyces.</title>
        <authorList>
            <person name="Duangmal K."/>
            <person name="Teo W.F.A."/>
            <person name="Lipun K."/>
        </authorList>
    </citation>
    <scope>NUCLEOTIDE SEQUENCE [LARGE SCALE GENOMIC DNA]</scope>
    <source>
        <strain evidence="3 4">TISTR 2346</strain>
    </source>
</reference>